<dbReference type="Gene3D" id="1.10.10.10">
    <property type="entry name" value="Winged helix-like DNA-binding domain superfamily/Winged helix DNA-binding domain"/>
    <property type="match status" value="1"/>
</dbReference>
<gene>
    <name evidence="4" type="ORF">DJ90_173</name>
</gene>
<keyword evidence="5" id="KW-1185">Reference proteome</keyword>
<evidence type="ECO:0000259" key="2">
    <source>
        <dbReference type="PROSITE" id="PS50995"/>
    </source>
</evidence>
<feature type="domain" description="HTH marR-type" evidence="2">
    <location>
        <begin position="5"/>
        <end position="140"/>
    </location>
</feature>
<dbReference type="InterPro" id="IPR000835">
    <property type="entry name" value="HTH_MarR-typ"/>
</dbReference>
<evidence type="ECO:0000259" key="3">
    <source>
        <dbReference type="PROSITE" id="PS51186"/>
    </source>
</evidence>
<dbReference type="PATRIC" id="fig|44252.3.peg.4436"/>
<dbReference type="SUPFAM" id="SSF55729">
    <property type="entry name" value="Acyl-CoA N-acyltransferases (Nat)"/>
    <property type="match status" value="1"/>
</dbReference>
<dbReference type="CDD" id="cd04301">
    <property type="entry name" value="NAT_SF"/>
    <property type="match status" value="1"/>
</dbReference>
<organism evidence="4 5">
    <name type="scientific">Paenibacillus macerans</name>
    <name type="common">Bacillus macerans</name>
    <dbReference type="NCBI Taxonomy" id="44252"/>
    <lineage>
        <taxon>Bacteria</taxon>
        <taxon>Bacillati</taxon>
        <taxon>Bacillota</taxon>
        <taxon>Bacilli</taxon>
        <taxon>Bacillales</taxon>
        <taxon>Paenibacillaceae</taxon>
        <taxon>Paenibacillus</taxon>
    </lineage>
</organism>
<accession>A0A090Z634</accession>
<dbReference type="EMBL" id="JMQA01000038">
    <property type="protein sequence ID" value="KFN05630.1"/>
    <property type="molecule type" value="Genomic_DNA"/>
</dbReference>
<dbReference type="GO" id="GO:0003700">
    <property type="term" value="F:DNA-binding transcription factor activity"/>
    <property type="evidence" value="ECO:0007669"/>
    <property type="project" value="InterPro"/>
</dbReference>
<comment type="caution">
    <text evidence="4">The sequence shown here is derived from an EMBL/GenBank/DDBJ whole genome shotgun (WGS) entry which is preliminary data.</text>
</comment>
<dbReference type="PROSITE" id="PS51186">
    <property type="entry name" value="GNAT"/>
    <property type="match status" value="1"/>
</dbReference>
<dbReference type="OrthoDB" id="5419426at2"/>
<evidence type="ECO:0000256" key="1">
    <source>
        <dbReference type="ARBA" id="ARBA00022679"/>
    </source>
</evidence>
<dbReference type="InterPro" id="IPR016181">
    <property type="entry name" value="Acyl_CoA_acyltransferase"/>
</dbReference>
<protein>
    <submittedName>
        <fullName evidence="4">Acetyltransferase domain protein</fullName>
    </submittedName>
</protein>
<dbReference type="RefSeq" id="WP_036625615.1">
    <property type="nucleotide sequence ID" value="NZ_JAKOBR010000078.1"/>
</dbReference>
<dbReference type="SMART" id="SM00347">
    <property type="entry name" value="HTH_MARR"/>
    <property type="match status" value="1"/>
</dbReference>
<dbReference type="InterPro" id="IPR000182">
    <property type="entry name" value="GNAT_dom"/>
</dbReference>
<dbReference type="STRING" id="44252.DJ90_173"/>
<dbReference type="PANTHER" id="PTHR13947">
    <property type="entry name" value="GNAT FAMILY N-ACETYLTRANSFERASE"/>
    <property type="match status" value="1"/>
</dbReference>
<evidence type="ECO:0000313" key="4">
    <source>
        <dbReference type="EMBL" id="KFN05630.1"/>
    </source>
</evidence>
<dbReference type="InterPro" id="IPR036390">
    <property type="entry name" value="WH_DNA-bd_sf"/>
</dbReference>
<dbReference type="GeneID" id="77009227"/>
<dbReference type="GO" id="GO:0008080">
    <property type="term" value="F:N-acetyltransferase activity"/>
    <property type="evidence" value="ECO:0007669"/>
    <property type="project" value="InterPro"/>
</dbReference>
<dbReference type="InterPro" id="IPR036388">
    <property type="entry name" value="WH-like_DNA-bd_sf"/>
</dbReference>
<sequence>MNSVHHPIIQAVRRFNRFYTNILGLLDQHMLNSDFSLSEARVLYEIGNTPNCTAKMLIELLSIDPGYLSRIIKRFEKMGLAYREQSKEDGRLYYLFLTDQGKETLARLNGLSDGQIYQMISRLPEQEQLQLARGMQSIEAALSEKPALTGEEIVIRSELRPGDAGYLVHLHGWIYQERGYNHRFEGYVCKTFYEFFENYSPGKDRFWFAEANGNMVGAIAIVEHSPDKAQLRWFVVHPQYRGIGLGRRLLDEAMNYCREKGYPKVFLETTEDQQQAIRMYTRAGFVKVAEHPSNDCGKPLVELTYELTQDK</sequence>
<dbReference type="InterPro" id="IPR050769">
    <property type="entry name" value="NAT_camello-type"/>
</dbReference>
<keyword evidence="1 4" id="KW-0808">Transferase</keyword>
<dbReference type="PROSITE" id="PS50995">
    <property type="entry name" value="HTH_MARR_2"/>
    <property type="match status" value="1"/>
</dbReference>
<dbReference type="PANTHER" id="PTHR13947:SF37">
    <property type="entry name" value="LD18367P"/>
    <property type="match status" value="1"/>
</dbReference>
<dbReference type="Gene3D" id="3.40.630.30">
    <property type="match status" value="1"/>
</dbReference>
<dbReference type="Proteomes" id="UP000029278">
    <property type="component" value="Unassembled WGS sequence"/>
</dbReference>
<dbReference type="AlphaFoldDB" id="A0A090Z634"/>
<proteinExistence type="predicted"/>
<name>A0A090Z634_PAEMA</name>
<dbReference type="SUPFAM" id="SSF46785">
    <property type="entry name" value="Winged helix' DNA-binding domain"/>
    <property type="match status" value="1"/>
</dbReference>
<reference evidence="4 5" key="1">
    <citation type="submission" date="2014-04" db="EMBL/GenBank/DDBJ databases">
        <authorList>
            <person name="Bishop-Lilly K.A."/>
            <person name="Broomall S.M."/>
            <person name="Chain P.S."/>
            <person name="Chertkov O."/>
            <person name="Coyne S.R."/>
            <person name="Daligault H.E."/>
            <person name="Davenport K.W."/>
            <person name="Erkkila T."/>
            <person name="Frey K.G."/>
            <person name="Gibbons H.S."/>
            <person name="Gu W."/>
            <person name="Jaissle J."/>
            <person name="Johnson S.L."/>
            <person name="Koroleva G.I."/>
            <person name="Ladner J.T."/>
            <person name="Lo C.-C."/>
            <person name="Minogue T.D."/>
            <person name="Munk C."/>
            <person name="Palacios G.F."/>
            <person name="Redden C.L."/>
            <person name="Rosenzweig C.N."/>
            <person name="Scholz M.B."/>
            <person name="Teshima H."/>
            <person name="Xu Y."/>
        </authorList>
    </citation>
    <scope>NUCLEOTIDE SEQUENCE [LARGE SCALE GENOMIC DNA]</scope>
    <source>
        <strain evidence="4 5">8244</strain>
    </source>
</reference>
<dbReference type="Pfam" id="PF12802">
    <property type="entry name" value="MarR_2"/>
    <property type="match status" value="1"/>
</dbReference>
<feature type="domain" description="N-acetyltransferase" evidence="3">
    <location>
        <begin position="157"/>
        <end position="310"/>
    </location>
</feature>
<dbReference type="HOGENOM" id="CLU_065219_0_0_9"/>
<dbReference type="Pfam" id="PF00583">
    <property type="entry name" value="Acetyltransf_1"/>
    <property type="match status" value="1"/>
</dbReference>
<evidence type="ECO:0000313" key="5">
    <source>
        <dbReference type="Proteomes" id="UP000029278"/>
    </source>
</evidence>